<evidence type="ECO:0000256" key="10">
    <source>
        <dbReference type="RuleBase" id="RU367007"/>
    </source>
</evidence>
<feature type="domain" description="ArnT-like N-terminal" evidence="11">
    <location>
        <begin position="42"/>
        <end position="259"/>
    </location>
</feature>
<evidence type="ECO:0000256" key="1">
    <source>
        <dbReference type="ARBA" id="ARBA00004127"/>
    </source>
</evidence>
<feature type="transmembrane region" description="Helical" evidence="10">
    <location>
        <begin position="24"/>
        <end position="50"/>
    </location>
</feature>
<gene>
    <name evidence="13" type="ORF">SAMN05443665_101494</name>
</gene>
<evidence type="ECO:0000256" key="8">
    <source>
        <dbReference type="ARBA" id="ARBA00023136"/>
    </source>
</evidence>
<evidence type="ECO:0000256" key="3">
    <source>
        <dbReference type="ARBA" id="ARBA00007222"/>
    </source>
</evidence>
<dbReference type="GO" id="GO:0012505">
    <property type="term" value="C:endomembrane system"/>
    <property type="evidence" value="ECO:0007669"/>
    <property type="project" value="UniProtKB-SubCell"/>
</dbReference>
<dbReference type="PANTHER" id="PTHR10050:SF46">
    <property type="entry name" value="PROTEIN O-MANNOSYL-TRANSFERASE 2"/>
    <property type="match status" value="1"/>
</dbReference>
<feature type="transmembrane region" description="Helical" evidence="10">
    <location>
        <begin position="246"/>
        <end position="265"/>
    </location>
</feature>
<evidence type="ECO:0000256" key="7">
    <source>
        <dbReference type="ARBA" id="ARBA00022989"/>
    </source>
</evidence>
<feature type="transmembrane region" description="Helical" evidence="10">
    <location>
        <begin position="393"/>
        <end position="412"/>
    </location>
</feature>
<keyword evidence="7 10" id="KW-1133">Transmembrane helix</keyword>
<comment type="pathway">
    <text evidence="2 10">Protein modification; protein glycosylation.</text>
</comment>
<feature type="transmembrane region" description="Helical" evidence="10">
    <location>
        <begin position="130"/>
        <end position="151"/>
    </location>
</feature>
<evidence type="ECO:0000256" key="4">
    <source>
        <dbReference type="ARBA" id="ARBA00022676"/>
    </source>
</evidence>
<reference evidence="13 14" key="1">
    <citation type="submission" date="2017-06" db="EMBL/GenBank/DDBJ databases">
        <authorList>
            <person name="Kim H.J."/>
            <person name="Triplett B.A."/>
        </authorList>
    </citation>
    <scope>NUCLEOTIDE SEQUENCE [LARGE SCALE GENOMIC DNA]</scope>
    <source>
        <strain evidence="13 14">DSM 44715</strain>
    </source>
</reference>
<sequence>MATTDTAPAPATASGRRTSALRDWLAPAIPGSAPLSWLGPLLVTALAAFLRFDRLGSPKAVVFDETYYAKDALALLKFGWEHNTVENADKMLIADPDANIWANGPAFVAHPPFGKWMIAIGEAMFGATPFGWRFVPALAGTLSVLILCRVARRMTGSTLLGCAAGLLLALDGLAFVTSRAALLDVFVMFWVLAGFACLVNDRDRSRRALAERIDRGETSVYGPFLAHGWRWGAGVCLGLACATKWTGVFYVAAFGIMVVLWDYGARRAAGVRSPLTGTMLLEAVPAFVQLVVVGLMTYLATWWGWIFKPGGWGRGEASGNPLWRPFEAMPKLWDYHAQILGFHTGLDAKHPYQSWPWDWPILRRPVAFFYTEPKGGCGAGRCSREILGIGTPALWWGALVALVVVAFLWLILRDWRAGAILLGFLAGWATWFPSAFSDRTMFLFYATPLIPFMVLAVVLVLGYLIGPAPAWASGVHAARPGEAYGAVPGTPPELSGTPYGEGGAYAPVPVQGAGVRRLVGAAAAGAFLLVVLANFAYFHPILSAQTIPYDDWHERIWFQSWV</sequence>
<name>A0A239JDK5_9ACTN</name>
<dbReference type="AlphaFoldDB" id="A0A239JDK5"/>
<comment type="subcellular location">
    <subcellularLocation>
        <location evidence="10">Cell membrane</location>
    </subcellularLocation>
    <subcellularLocation>
        <location evidence="1">Endomembrane system</location>
        <topology evidence="1">Multi-pass membrane protein</topology>
    </subcellularLocation>
</comment>
<feature type="transmembrane region" description="Helical" evidence="10">
    <location>
        <begin position="518"/>
        <end position="538"/>
    </location>
</feature>
<dbReference type="InterPro" id="IPR027005">
    <property type="entry name" value="PMT-like"/>
</dbReference>
<accession>A0A239JDK5</accession>
<dbReference type="UniPathway" id="UPA00378"/>
<proteinExistence type="inferred from homology"/>
<evidence type="ECO:0000313" key="13">
    <source>
        <dbReference type="EMBL" id="SNT02764.1"/>
    </source>
</evidence>
<evidence type="ECO:0000259" key="12">
    <source>
        <dbReference type="Pfam" id="PF16192"/>
    </source>
</evidence>
<feature type="transmembrane region" description="Helical" evidence="10">
    <location>
        <begin position="442"/>
        <end position="465"/>
    </location>
</feature>
<keyword evidence="5 10" id="KW-0808">Transferase</keyword>
<keyword evidence="10" id="KW-1003">Cell membrane</keyword>
<dbReference type="OrthoDB" id="9776737at2"/>
<keyword evidence="6 10" id="KW-0812">Transmembrane</keyword>
<dbReference type="InterPro" id="IPR032421">
    <property type="entry name" value="PMT_4TMC"/>
</dbReference>
<organism evidence="13 14">
    <name type="scientific">Actinomadura meyerae</name>
    <dbReference type="NCBI Taxonomy" id="240840"/>
    <lineage>
        <taxon>Bacteria</taxon>
        <taxon>Bacillati</taxon>
        <taxon>Actinomycetota</taxon>
        <taxon>Actinomycetes</taxon>
        <taxon>Streptosporangiales</taxon>
        <taxon>Thermomonosporaceae</taxon>
        <taxon>Actinomadura</taxon>
    </lineage>
</organism>
<feature type="transmembrane region" description="Helical" evidence="10">
    <location>
        <begin position="158"/>
        <end position="175"/>
    </location>
</feature>
<dbReference type="Pfam" id="PF02366">
    <property type="entry name" value="PMT"/>
    <property type="match status" value="1"/>
</dbReference>
<feature type="transmembrane region" description="Helical" evidence="10">
    <location>
        <begin position="286"/>
        <end position="306"/>
    </location>
</feature>
<keyword evidence="4 10" id="KW-0328">Glycosyltransferase</keyword>
<dbReference type="GO" id="GO:0005886">
    <property type="term" value="C:plasma membrane"/>
    <property type="evidence" value="ECO:0007669"/>
    <property type="project" value="UniProtKB-SubCell"/>
</dbReference>
<dbReference type="PANTHER" id="PTHR10050">
    <property type="entry name" value="DOLICHYL-PHOSPHATE-MANNOSE--PROTEIN MANNOSYLTRANSFERASE"/>
    <property type="match status" value="1"/>
</dbReference>
<dbReference type="RefSeq" id="WP_089326954.1">
    <property type="nucleotide sequence ID" value="NZ_FZOR01000014.1"/>
</dbReference>
<evidence type="ECO:0000256" key="9">
    <source>
        <dbReference type="ARBA" id="ARBA00093617"/>
    </source>
</evidence>
<feature type="domain" description="Protein O-mannosyl-transferase C-terminal four TM" evidence="12">
    <location>
        <begin position="330"/>
        <end position="561"/>
    </location>
</feature>
<protein>
    <recommendedName>
        <fullName evidence="9 10">Polyprenol-phosphate-mannose--protein mannosyltransferase</fullName>
        <ecNumber evidence="10">2.4.1.-</ecNumber>
    </recommendedName>
</protein>
<feature type="transmembrane region" description="Helical" evidence="10">
    <location>
        <begin position="181"/>
        <end position="199"/>
    </location>
</feature>
<evidence type="ECO:0000313" key="14">
    <source>
        <dbReference type="Proteomes" id="UP000198318"/>
    </source>
</evidence>
<dbReference type="InterPro" id="IPR003342">
    <property type="entry name" value="ArnT-like_N"/>
</dbReference>
<evidence type="ECO:0000259" key="11">
    <source>
        <dbReference type="Pfam" id="PF02366"/>
    </source>
</evidence>
<evidence type="ECO:0000256" key="2">
    <source>
        <dbReference type="ARBA" id="ARBA00004922"/>
    </source>
</evidence>
<keyword evidence="8 10" id="KW-0472">Membrane</keyword>
<dbReference type="EC" id="2.4.1.-" evidence="10"/>
<comment type="function">
    <text evidence="10">Protein O-mannosyltransferase that catalyzes the transfer of a single mannose residue from a polyprenol phospho-mannosyl lipidic donor to the hydroxyl group of selected serine and threonine residues in acceptor proteins.</text>
</comment>
<evidence type="ECO:0000256" key="5">
    <source>
        <dbReference type="ARBA" id="ARBA00022679"/>
    </source>
</evidence>
<evidence type="ECO:0000256" key="6">
    <source>
        <dbReference type="ARBA" id="ARBA00022692"/>
    </source>
</evidence>
<keyword evidence="14" id="KW-1185">Reference proteome</keyword>
<dbReference type="Pfam" id="PF16192">
    <property type="entry name" value="PMT_4TMC"/>
    <property type="match status" value="1"/>
</dbReference>
<feature type="transmembrane region" description="Helical" evidence="10">
    <location>
        <begin position="419"/>
        <end position="436"/>
    </location>
</feature>
<dbReference type="EMBL" id="FZOR01000014">
    <property type="protein sequence ID" value="SNT02764.1"/>
    <property type="molecule type" value="Genomic_DNA"/>
</dbReference>
<comment type="similarity">
    <text evidence="3 10">Belongs to the glycosyltransferase 39 family.</text>
</comment>
<dbReference type="GO" id="GO:0004169">
    <property type="term" value="F:dolichyl-phosphate-mannose-protein mannosyltransferase activity"/>
    <property type="evidence" value="ECO:0007669"/>
    <property type="project" value="UniProtKB-UniRule"/>
</dbReference>
<dbReference type="Proteomes" id="UP000198318">
    <property type="component" value="Unassembled WGS sequence"/>
</dbReference>